<sequence>MKENTNTLKNVKTLTLVAMLIALSAVGALIKVFNTVAFDSMPGYFAALYLGGWYGALVISLGHMLTAITSGFPLGLTNHIYVAAQMAVYAYLFRFFYQKFNIYVAVIAATILNGPVSALLFVPIFGWGFFVGWVFPLTIASFANALLAALVYKGIQKGVGNKR</sequence>
<dbReference type="GO" id="GO:0022857">
    <property type="term" value="F:transmembrane transporter activity"/>
    <property type="evidence" value="ECO:0007669"/>
    <property type="project" value="InterPro"/>
</dbReference>
<evidence type="ECO:0000313" key="3">
    <source>
        <dbReference type="Proteomes" id="UP000322976"/>
    </source>
</evidence>
<dbReference type="Pfam" id="PF12822">
    <property type="entry name" value="ECF_trnsprt"/>
    <property type="match status" value="1"/>
</dbReference>
<dbReference type="Gene3D" id="1.10.1760.20">
    <property type="match status" value="1"/>
</dbReference>
<evidence type="ECO:0000256" key="1">
    <source>
        <dbReference type="SAM" id="Phobius"/>
    </source>
</evidence>
<dbReference type="AlphaFoldDB" id="A0A5D8QAD1"/>
<dbReference type="InterPro" id="IPR024529">
    <property type="entry name" value="ECF_trnsprt_substrate-spec"/>
</dbReference>
<feature type="transmembrane region" description="Helical" evidence="1">
    <location>
        <begin position="133"/>
        <end position="155"/>
    </location>
</feature>
<protein>
    <submittedName>
        <fullName evidence="2">ECF transporter S component</fullName>
    </submittedName>
</protein>
<feature type="transmembrane region" description="Helical" evidence="1">
    <location>
        <begin position="80"/>
        <end position="97"/>
    </location>
</feature>
<feature type="transmembrane region" description="Helical" evidence="1">
    <location>
        <begin position="14"/>
        <end position="33"/>
    </location>
</feature>
<dbReference type="RefSeq" id="WP_149545808.1">
    <property type="nucleotide sequence ID" value="NZ_VTPS01000015.1"/>
</dbReference>
<evidence type="ECO:0000313" key="2">
    <source>
        <dbReference type="EMBL" id="TZE81347.1"/>
    </source>
</evidence>
<keyword evidence="1" id="KW-0812">Transmembrane</keyword>
<keyword evidence="1" id="KW-0472">Membrane</keyword>
<comment type="caution">
    <text evidence="2">The sequence shown here is derived from an EMBL/GenBank/DDBJ whole genome shotgun (WGS) entry which is preliminary data.</text>
</comment>
<organism evidence="2 3">
    <name type="scientific">Calorimonas adulescens</name>
    <dbReference type="NCBI Taxonomy" id="2606906"/>
    <lineage>
        <taxon>Bacteria</taxon>
        <taxon>Bacillati</taxon>
        <taxon>Bacillota</taxon>
        <taxon>Clostridia</taxon>
        <taxon>Thermoanaerobacterales</taxon>
        <taxon>Thermoanaerobacteraceae</taxon>
        <taxon>Calorimonas</taxon>
    </lineage>
</organism>
<feature type="transmembrane region" description="Helical" evidence="1">
    <location>
        <begin position="45"/>
        <end position="68"/>
    </location>
</feature>
<accession>A0A5D8QAD1</accession>
<dbReference type="Proteomes" id="UP000322976">
    <property type="component" value="Unassembled WGS sequence"/>
</dbReference>
<name>A0A5D8QAD1_9THEO</name>
<reference evidence="2 3" key="1">
    <citation type="submission" date="2019-08" db="EMBL/GenBank/DDBJ databases">
        <title>Calorimonas adulescens gen. nov., sp. nov., an anaerobic thermophilic bacterium from Sakhalin hot spring.</title>
        <authorList>
            <person name="Khomyakova M.A."/>
            <person name="Merkel A.Y."/>
            <person name="Novikov A."/>
            <person name="Bonch-Osmolovskaya E.A."/>
            <person name="Slobodkin A.I."/>
        </authorList>
    </citation>
    <scope>NUCLEOTIDE SEQUENCE [LARGE SCALE GENOMIC DNA]</scope>
    <source>
        <strain evidence="2 3">A05MB</strain>
    </source>
</reference>
<proteinExistence type="predicted"/>
<keyword evidence="3" id="KW-1185">Reference proteome</keyword>
<dbReference type="EMBL" id="VTPS01000015">
    <property type="protein sequence ID" value="TZE81347.1"/>
    <property type="molecule type" value="Genomic_DNA"/>
</dbReference>
<keyword evidence="1" id="KW-1133">Transmembrane helix</keyword>
<gene>
    <name evidence="2" type="ORF">FWJ32_09960</name>
</gene>
<feature type="transmembrane region" description="Helical" evidence="1">
    <location>
        <begin position="104"/>
        <end position="127"/>
    </location>
</feature>